<evidence type="ECO:0000259" key="3">
    <source>
        <dbReference type="SMART" id="SM00900"/>
    </source>
</evidence>
<accession>A0ABV1J160</accession>
<dbReference type="Gene3D" id="3.90.1010.20">
    <property type="match status" value="1"/>
</dbReference>
<reference evidence="4 5" key="1">
    <citation type="submission" date="2024-04" db="EMBL/GenBank/DDBJ databases">
        <title>Human intestinal bacterial collection.</title>
        <authorList>
            <person name="Pauvert C."/>
            <person name="Hitch T.C.A."/>
            <person name="Clavel T."/>
        </authorList>
    </citation>
    <scope>NUCLEOTIDE SEQUENCE [LARGE SCALE GENOMIC DNA]</scope>
    <source>
        <strain evidence="4 5">CLA-SR-H019</strain>
    </source>
</reference>
<feature type="region of interest" description="Disordered" evidence="1">
    <location>
        <begin position="23"/>
        <end position="50"/>
    </location>
</feature>
<feature type="domain" description="FMN-binding" evidence="3">
    <location>
        <begin position="67"/>
        <end position="161"/>
    </location>
</feature>
<feature type="chain" id="PRO_5047064809" evidence="2">
    <location>
        <begin position="24"/>
        <end position="162"/>
    </location>
</feature>
<proteinExistence type="predicted"/>
<dbReference type="SMART" id="SM00900">
    <property type="entry name" value="FMN_bind"/>
    <property type="match status" value="1"/>
</dbReference>
<dbReference type="RefSeq" id="WP_349188560.1">
    <property type="nucleotide sequence ID" value="NZ_JBBNPP010000006.1"/>
</dbReference>
<organism evidence="4 5">
    <name type="scientific">Peptoniphilus senegalensis</name>
    <dbReference type="NCBI Taxonomy" id="1465757"/>
    <lineage>
        <taxon>Bacteria</taxon>
        <taxon>Bacillati</taxon>
        <taxon>Bacillota</taxon>
        <taxon>Tissierellia</taxon>
        <taxon>Tissierellales</taxon>
        <taxon>Peptoniphilaceae</taxon>
        <taxon>Peptoniphilus</taxon>
    </lineage>
</organism>
<keyword evidence="5" id="KW-1185">Reference proteome</keyword>
<comment type="caution">
    <text evidence="4">The sequence shown here is derived from an EMBL/GenBank/DDBJ whole genome shotgun (WGS) entry which is preliminary data.</text>
</comment>
<evidence type="ECO:0000256" key="1">
    <source>
        <dbReference type="SAM" id="MobiDB-lite"/>
    </source>
</evidence>
<gene>
    <name evidence="4" type="ORF">AAA073_04265</name>
</gene>
<evidence type="ECO:0000313" key="5">
    <source>
        <dbReference type="Proteomes" id="UP001491691"/>
    </source>
</evidence>
<keyword evidence="2" id="KW-0732">Signal</keyword>
<evidence type="ECO:0000313" key="4">
    <source>
        <dbReference type="EMBL" id="MEQ3346650.1"/>
    </source>
</evidence>
<feature type="signal peptide" evidence="2">
    <location>
        <begin position="1"/>
        <end position="23"/>
    </location>
</feature>
<name>A0ABV1J160_9FIRM</name>
<protein>
    <submittedName>
        <fullName evidence="4">FMN-binding protein</fullName>
    </submittedName>
</protein>
<feature type="compositionally biased region" description="Basic and acidic residues" evidence="1">
    <location>
        <begin position="25"/>
        <end position="37"/>
    </location>
</feature>
<dbReference type="EMBL" id="JBBNPP010000006">
    <property type="protein sequence ID" value="MEQ3346650.1"/>
    <property type="molecule type" value="Genomic_DNA"/>
</dbReference>
<sequence>MNKKITMASVALLSLTLVGCGGAKNKAEENAPKENNKQVEATNNAKTNEEAVALKDGTYTGKSSDDDYGGHIEVTITVADGKISDTVVKNLQKDGTEKGEEYGKEAGEEGHKTAQMTLEASQGYGKELTEKGSVEEVEAVTGATQSYNQFVEAANDAINQAK</sequence>
<dbReference type="Pfam" id="PF04205">
    <property type="entry name" value="FMN_bind"/>
    <property type="match status" value="1"/>
</dbReference>
<dbReference type="Proteomes" id="UP001491691">
    <property type="component" value="Unassembled WGS sequence"/>
</dbReference>
<dbReference type="PROSITE" id="PS51257">
    <property type="entry name" value="PROKAR_LIPOPROTEIN"/>
    <property type="match status" value="1"/>
</dbReference>
<evidence type="ECO:0000256" key="2">
    <source>
        <dbReference type="SAM" id="SignalP"/>
    </source>
</evidence>
<dbReference type="InterPro" id="IPR007329">
    <property type="entry name" value="FMN-bd"/>
</dbReference>